<proteinExistence type="predicted"/>
<dbReference type="EMBL" id="LUCM01003049">
    <property type="protein sequence ID" value="KAA0196398.1"/>
    <property type="molecule type" value="Genomic_DNA"/>
</dbReference>
<protein>
    <submittedName>
        <fullName evidence="2">Uncharacterized protein</fullName>
    </submittedName>
</protein>
<dbReference type="AlphaFoldDB" id="A0A8E0VM44"/>
<evidence type="ECO:0000256" key="1">
    <source>
        <dbReference type="SAM" id="MobiDB-lite"/>
    </source>
</evidence>
<name>A0A8E0VM44_9TREM</name>
<organism evidence="2 3">
    <name type="scientific">Fasciolopsis buskii</name>
    <dbReference type="NCBI Taxonomy" id="27845"/>
    <lineage>
        <taxon>Eukaryota</taxon>
        <taxon>Metazoa</taxon>
        <taxon>Spiralia</taxon>
        <taxon>Lophotrochozoa</taxon>
        <taxon>Platyhelminthes</taxon>
        <taxon>Trematoda</taxon>
        <taxon>Digenea</taxon>
        <taxon>Plagiorchiida</taxon>
        <taxon>Echinostomata</taxon>
        <taxon>Echinostomatoidea</taxon>
        <taxon>Fasciolidae</taxon>
        <taxon>Fasciolopsis</taxon>
    </lineage>
</organism>
<comment type="caution">
    <text evidence="2">The sequence shown here is derived from an EMBL/GenBank/DDBJ whole genome shotgun (WGS) entry which is preliminary data.</text>
</comment>
<reference evidence="2" key="1">
    <citation type="submission" date="2019-05" db="EMBL/GenBank/DDBJ databases">
        <title>Annotation for the trematode Fasciolopsis buski.</title>
        <authorList>
            <person name="Choi Y.-J."/>
        </authorList>
    </citation>
    <scope>NUCLEOTIDE SEQUENCE</scope>
    <source>
        <strain evidence="2">HT</strain>
        <tissue evidence="2">Whole worm</tissue>
    </source>
</reference>
<sequence length="130" mass="14747">MQNGTTTHPKREAAQQVTNPDNRKASAINFVLAHQYYVNSLDYDDIENRNLISLCCGSSVRNTLDTVKYHLKKILPFFREKSGKFTRMITVEVNESAEAKVLPTGCVPHAVGERYDRELDILAAKCSSWR</sequence>
<evidence type="ECO:0000313" key="2">
    <source>
        <dbReference type="EMBL" id="KAA0196398.1"/>
    </source>
</evidence>
<keyword evidence="3" id="KW-1185">Reference proteome</keyword>
<feature type="region of interest" description="Disordered" evidence="1">
    <location>
        <begin position="1"/>
        <end position="20"/>
    </location>
</feature>
<dbReference type="Proteomes" id="UP000728185">
    <property type="component" value="Unassembled WGS sequence"/>
</dbReference>
<evidence type="ECO:0000313" key="3">
    <source>
        <dbReference type="Proteomes" id="UP000728185"/>
    </source>
</evidence>
<gene>
    <name evidence="2" type="ORF">FBUS_05473</name>
</gene>
<accession>A0A8E0VM44</accession>